<dbReference type="Pfam" id="PF01433">
    <property type="entry name" value="Peptidase_M1"/>
    <property type="match status" value="1"/>
</dbReference>
<evidence type="ECO:0000256" key="7">
    <source>
        <dbReference type="ARBA" id="ARBA00022670"/>
    </source>
</evidence>
<accession>A0ABW5DMB1</accession>
<dbReference type="Pfam" id="PF11940">
    <property type="entry name" value="DUF3458"/>
    <property type="match status" value="1"/>
</dbReference>
<keyword evidence="18" id="KW-1185">Reference proteome</keyword>
<keyword evidence="6 17" id="KW-0031">Aminopeptidase</keyword>
<keyword evidence="7" id="KW-0645">Protease</keyword>
<dbReference type="Gene3D" id="3.30.2010.30">
    <property type="match status" value="1"/>
</dbReference>
<evidence type="ECO:0000259" key="16">
    <source>
        <dbReference type="Pfam" id="PF17900"/>
    </source>
</evidence>
<dbReference type="Pfam" id="PF17432">
    <property type="entry name" value="DUF3458_C"/>
    <property type="match status" value="1"/>
</dbReference>
<dbReference type="InterPro" id="IPR035414">
    <property type="entry name" value="Peptidase_M1_pepN_Ig-like"/>
</dbReference>
<dbReference type="SUPFAM" id="SSF55486">
    <property type="entry name" value="Metalloproteases ('zincins'), catalytic domain"/>
    <property type="match status" value="1"/>
</dbReference>
<protein>
    <recommendedName>
        <fullName evidence="5 12">Aminopeptidase N</fullName>
        <ecNumber evidence="4 12">3.4.11.2</ecNumber>
    </recommendedName>
</protein>
<name>A0ABW5DMB1_9PROT</name>
<reference evidence="18" key="1">
    <citation type="journal article" date="2019" name="Int. J. Syst. Evol. Microbiol.">
        <title>The Global Catalogue of Microorganisms (GCM) 10K type strain sequencing project: providing services to taxonomists for standard genome sequencing and annotation.</title>
        <authorList>
            <consortium name="The Broad Institute Genomics Platform"/>
            <consortium name="The Broad Institute Genome Sequencing Center for Infectious Disease"/>
            <person name="Wu L."/>
            <person name="Ma J."/>
        </authorList>
    </citation>
    <scope>NUCLEOTIDE SEQUENCE [LARGE SCALE GENOMIC DNA]</scope>
    <source>
        <strain evidence="18">CGMCC 1.19062</strain>
    </source>
</reference>
<keyword evidence="10" id="KW-0862">Zinc</keyword>
<keyword evidence="11" id="KW-0482">Metalloprotease</keyword>
<evidence type="ECO:0000259" key="14">
    <source>
        <dbReference type="Pfam" id="PF11940"/>
    </source>
</evidence>
<evidence type="ECO:0000313" key="17">
    <source>
        <dbReference type="EMBL" id="MFD2262222.1"/>
    </source>
</evidence>
<dbReference type="InterPro" id="IPR014782">
    <property type="entry name" value="Peptidase_M1_dom"/>
</dbReference>
<keyword evidence="8" id="KW-0479">Metal-binding</keyword>
<evidence type="ECO:0000256" key="12">
    <source>
        <dbReference type="NCBIfam" id="TIGR02414"/>
    </source>
</evidence>
<evidence type="ECO:0000256" key="2">
    <source>
        <dbReference type="ARBA" id="ARBA00001947"/>
    </source>
</evidence>
<dbReference type="InterPro" id="IPR038438">
    <property type="entry name" value="PepN_Ig-like_sf"/>
</dbReference>
<evidence type="ECO:0000256" key="3">
    <source>
        <dbReference type="ARBA" id="ARBA00010136"/>
    </source>
</evidence>
<dbReference type="Proteomes" id="UP001597295">
    <property type="component" value="Unassembled WGS sequence"/>
</dbReference>
<evidence type="ECO:0000256" key="6">
    <source>
        <dbReference type="ARBA" id="ARBA00022438"/>
    </source>
</evidence>
<evidence type="ECO:0000256" key="4">
    <source>
        <dbReference type="ARBA" id="ARBA00012564"/>
    </source>
</evidence>
<dbReference type="InterPro" id="IPR012779">
    <property type="entry name" value="Peptidase_M1_pepN"/>
</dbReference>
<dbReference type="InterPro" id="IPR027268">
    <property type="entry name" value="Peptidase_M4/M1_CTD_sf"/>
</dbReference>
<feature type="domain" description="Peptidase M1 alanyl aminopeptidase C-terminal" evidence="15">
    <location>
        <begin position="562"/>
        <end position="883"/>
    </location>
</feature>
<evidence type="ECO:0000259" key="13">
    <source>
        <dbReference type="Pfam" id="PF01433"/>
    </source>
</evidence>
<dbReference type="Gene3D" id="2.60.40.1840">
    <property type="match status" value="1"/>
</dbReference>
<evidence type="ECO:0000256" key="9">
    <source>
        <dbReference type="ARBA" id="ARBA00022801"/>
    </source>
</evidence>
<evidence type="ECO:0000313" key="18">
    <source>
        <dbReference type="Proteomes" id="UP001597295"/>
    </source>
</evidence>
<dbReference type="InterPro" id="IPR001930">
    <property type="entry name" value="Peptidase_M1"/>
</dbReference>
<dbReference type="SUPFAM" id="SSF63737">
    <property type="entry name" value="Leukotriene A4 hydrolase N-terminal domain"/>
    <property type="match status" value="1"/>
</dbReference>
<dbReference type="PRINTS" id="PR00756">
    <property type="entry name" value="ALADIPTASE"/>
</dbReference>
<dbReference type="PANTHER" id="PTHR46322">
    <property type="entry name" value="PUROMYCIN-SENSITIVE AMINOPEPTIDASE"/>
    <property type="match status" value="1"/>
</dbReference>
<evidence type="ECO:0000259" key="15">
    <source>
        <dbReference type="Pfam" id="PF17432"/>
    </source>
</evidence>
<evidence type="ECO:0000256" key="5">
    <source>
        <dbReference type="ARBA" id="ARBA00015611"/>
    </source>
</evidence>
<dbReference type="PANTHER" id="PTHR46322:SF1">
    <property type="entry name" value="PUROMYCIN-SENSITIVE AMINOPEPTIDASE"/>
    <property type="match status" value="1"/>
</dbReference>
<dbReference type="Gene3D" id="2.60.40.1730">
    <property type="entry name" value="tricorn interacting facor f3 domain"/>
    <property type="match status" value="1"/>
</dbReference>
<dbReference type="NCBIfam" id="TIGR02414">
    <property type="entry name" value="pepN_proteo"/>
    <property type="match status" value="1"/>
</dbReference>
<dbReference type="Pfam" id="PF17900">
    <property type="entry name" value="Peptidase_M1_N"/>
    <property type="match status" value="1"/>
</dbReference>
<gene>
    <name evidence="17" type="primary">pepN</name>
    <name evidence="17" type="ORF">ACFSM5_04930</name>
</gene>
<dbReference type="CDD" id="cd09600">
    <property type="entry name" value="M1_APN"/>
    <property type="match status" value="1"/>
</dbReference>
<evidence type="ECO:0000256" key="10">
    <source>
        <dbReference type="ARBA" id="ARBA00022833"/>
    </source>
</evidence>
<evidence type="ECO:0000256" key="11">
    <source>
        <dbReference type="ARBA" id="ARBA00023049"/>
    </source>
</evidence>
<feature type="domain" description="Aminopeptidase N-like N-terminal" evidence="16">
    <location>
        <begin position="28"/>
        <end position="195"/>
    </location>
</feature>
<dbReference type="Gene3D" id="1.10.390.10">
    <property type="entry name" value="Neutral Protease Domain 2"/>
    <property type="match status" value="1"/>
</dbReference>
<keyword evidence="9 17" id="KW-0378">Hydrolase</keyword>
<dbReference type="InterPro" id="IPR042097">
    <property type="entry name" value="Aminopeptidase_N-like_N_sf"/>
</dbReference>
<dbReference type="EMBL" id="JBHUIP010000003">
    <property type="protein sequence ID" value="MFD2262222.1"/>
    <property type="molecule type" value="Genomic_DNA"/>
</dbReference>
<dbReference type="RefSeq" id="WP_379875140.1">
    <property type="nucleotide sequence ID" value="NZ_JBHUIP010000003.1"/>
</dbReference>
<evidence type="ECO:0000256" key="8">
    <source>
        <dbReference type="ARBA" id="ARBA00022723"/>
    </source>
</evidence>
<dbReference type="GO" id="GO:0016285">
    <property type="term" value="F:alanyl aminopeptidase activity"/>
    <property type="evidence" value="ECO:0007669"/>
    <property type="project" value="UniProtKB-EC"/>
</dbReference>
<dbReference type="InterPro" id="IPR024601">
    <property type="entry name" value="Peptidase_M1_pepN_C"/>
</dbReference>
<dbReference type="Gene3D" id="1.25.50.10">
    <property type="entry name" value="Peptidase M1, alanyl aminopeptidase, C-terminal domain"/>
    <property type="match status" value="1"/>
</dbReference>
<comment type="catalytic activity">
    <reaction evidence="1">
        <text>Release of an N-terminal amino acid, Xaa-|-Yaa- from a peptide, amide or arylamide. Xaa is preferably Ala, but may be most amino acids including Pro (slow action). When a terminal hydrophobic residue is followed by a prolyl residue, the two may be released as an intact Xaa-Pro dipeptide.</text>
        <dbReference type="EC" id="3.4.11.2"/>
    </reaction>
</comment>
<comment type="cofactor">
    <cofactor evidence="2">
        <name>Zn(2+)</name>
        <dbReference type="ChEBI" id="CHEBI:29105"/>
    </cofactor>
</comment>
<sequence>MADNSVATPSLIELKNYAPPPYLVDLVDLTFKLDPATTEVKARLSMQRNPAGQGGPLRLEGRKLDLKSINLNGKDLAEGVDYTRDAEALTILNPPADGRIVINSVVEIHPDKNSELEGLYVSSNNFCTQCEAQGFRKITYFPDRPDVMARYTVTLIAPTDYPVLLSNGNKIGEGDLGDGTHFARWEDPFPKPSYLFALVAGTLTATRDSFTTRSGRKVALEIWTVAVDADKTDYAMDSLKRSMTWDEEVYGLEYDLDTFMIVAVSDFNMGAMENKGLNVFNTKYVLARPDTATDGDYQGIEAVIAHEYFHNWTGNRVTCRDWFQLSLKEGLTVFRDQEFSSDMNSAAVKRISDVRGLRAVQFPEDAGPMAHPVRPASYIEINNFYTPTVYNKGAEVVRMYQTLLGKDGFRKGMDLYFQRHDGQAVTCDDFRAAMADANGADLSQFERWYDQAGTPTVEVSQEWDAGAGVLSLTFKQSCAASPGQSEKRPYHIPFALGLIGTDGADLPVRLENEGPVDAGTRVLDLREASQTFRFTGFKDRPTPSLLRGFSAPVKLVSDLKADDLAFLAAHDSDSFARWEAGQTLAAQHLLQLAADWRAGRVLTLSPAVVEAMRLTLVDKSLDQAFIALSLALPAESYLAELVSEIDIEAIVEARNFARRTLGAELQKELRAAYQAGKSDEAFAPTADQAGKRALKNAALDLLCAAGDAQALDEAAAQYRAQANMTDVLAALGCLVDTDRRDRVEALADFEKRWKHDTLVMDKWFTLQALSRRSDTLAEVRKLLSHPSFDAKNPNKLRSLVGAFTSGNRQYFHAGDGSGYRFLAEQVVATDKVNKQLAARLVLPLGPWRRFDKQRQDLMRAALEQIKGTEGLSKDVYEIVSKSLG</sequence>
<proteinExistence type="inferred from homology"/>
<dbReference type="InterPro" id="IPR045357">
    <property type="entry name" value="Aminopeptidase_N-like_N"/>
</dbReference>
<comment type="similarity">
    <text evidence="3">Belongs to the peptidase M1 family.</text>
</comment>
<comment type="caution">
    <text evidence="17">The sequence shown here is derived from an EMBL/GenBank/DDBJ whole genome shotgun (WGS) entry which is preliminary data.</text>
</comment>
<evidence type="ECO:0000256" key="1">
    <source>
        <dbReference type="ARBA" id="ARBA00000098"/>
    </source>
</evidence>
<organism evidence="17 18">
    <name type="scientific">Lacibacterium aquatile</name>
    <dbReference type="NCBI Taxonomy" id="1168082"/>
    <lineage>
        <taxon>Bacteria</taxon>
        <taxon>Pseudomonadati</taxon>
        <taxon>Pseudomonadota</taxon>
        <taxon>Alphaproteobacteria</taxon>
        <taxon>Rhodospirillales</taxon>
        <taxon>Rhodospirillaceae</taxon>
    </lineage>
</organism>
<dbReference type="InterPro" id="IPR037144">
    <property type="entry name" value="Peptidase_M1_pepN_C_sf"/>
</dbReference>
<feature type="domain" description="Peptidase M1 membrane alanine aminopeptidase" evidence="13">
    <location>
        <begin position="234"/>
        <end position="448"/>
    </location>
</feature>
<feature type="domain" description="Peptidase M1 alanyl aminopeptidase Ig-like fold" evidence="14">
    <location>
        <begin position="453"/>
        <end position="556"/>
    </location>
</feature>
<dbReference type="EC" id="3.4.11.2" evidence="4 12"/>